<name>A0A368ZE89_9FLAO</name>
<gene>
    <name evidence="1" type="ORF">DFQ08_10718</name>
</gene>
<dbReference type="RefSeq" id="WP_181858421.1">
    <property type="nucleotide sequence ID" value="NZ_QPJO01000007.1"/>
</dbReference>
<dbReference type="AlphaFoldDB" id="A0A368ZE89"/>
<comment type="caution">
    <text evidence="1">The sequence shown here is derived from an EMBL/GenBank/DDBJ whole genome shotgun (WGS) entry which is preliminary data.</text>
</comment>
<evidence type="ECO:0000313" key="1">
    <source>
        <dbReference type="EMBL" id="RCW89838.1"/>
    </source>
</evidence>
<keyword evidence="2" id="KW-1185">Reference proteome</keyword>
<dbReference type="EMBL" id="QPJO01000007">
    <property type="protein sequence ID" value="RCW89838.1"/>
    <property type="molecule type" value="Genomic_DNA"/>
</dbReference>
<protein>
    <submittedName>
        <fullName evidence="1">Uncharacterized protein</fullName>
    </submittedName>
</protein>
<organism evidence="1 2">
    <name type="scientific">Winogradskyella arenosi</name>
    <dbReference type="NCBI Taxonomy" id="533325"/>
    <lineage>
        <taxon>Bacteria</taxon>
        <taxon>Pseudomonadati</taxon>
        <taxon>Bacteroidota</taxon>
        <taxon>Flavobacteriia</taxon>
        <taxon>Flavobacteriales</taxon>
        <taxon>Flavobacteriaceae</taxon>
        <taxon>Winogradskyella</taxon>
    </lineage>
</organism>
<dbReference type="Proteomes" id="UP000253436">
    <property type="component" value="Unassembled WGS sequence"/>
</dbReference>
<proteinExistence type="predicted"/>
<reference evidence="1 2" key="1">
    <citation type="submission" date="2018-07" db="EMBL/GenBank/DDBJ databases">
        <title>Genomic Encyclopedia of Type Strains, Phase III (KMG-III): the genomes of soil and plant-associated and newly described type strains.</title>
        <authorList>
            <person name="Whitman W."/>
        </authorList>
    </citation>
    <scope>NUCLEOTIDE SEQUENCE [LARGE SCALE GENOMIC DNA]</scope>
    <source>
        <strain evidence="1 2">CECT 7958</strain>
    </source>
</reference>
<evidence type="ECO:0000313" key="2">
    <source>
        <dbReference type="Proteomes" id="UP000253436"/>
    </source>
</evidence>
<sequence>MNFVKDDIPEWIKPYAELGPGIELDLKINDDIFFWYLQAMCSPPNFEKYLILLHPFWINYKAKELNKTVDFLREKDVKEEEFERLTYSEFFKNYDEKFNLETAKKVKEKIADKYLRKNNDWPKYIWYPAEGEAELSDLEYITQSLIKKYGDLESDFYYTLMKTKEINEDKILRGNLSELPKFWDFEPEIRDSPSAIYPTNGNDWFIITDYDCPMTFIGGKSELIDEMLKNKPKGIDLYEIKPKYEQKKASSQQWL</sequence>
<accession>A0A368ZE89</accession>